<accession>A0A1H3F2Z9</accession>
<evidence type="ECO:0000313" key="6">
    <source>
        <dbReference type="Proteomes" id="UP000183400"/>
    </source>
</evidence>
<evidence type="ECO:0000313" key="5">
    <source>
        <dbReference type="EMBL" id="SDX84738.1"/>
    </source>
</evidence>
<dbReference type="Pfam" id="PF02574">
    <property type="entry name" value="S-methyl_trans"/>
    <property type="match status" value="1"/>
</dbReference>
<dbReference type="PANTHER" id="PTHR11103:SF18">
    <property type="entry name" value="SLR1189 PROTEIN"/>
    <property type="match status" value="1"/>
</dbReference>
<dbReference type="EMBL" id="FNNP01000013">
    <property type="protein sequence ID" value="SDX84738.1"/>
    <property type="molecule type" value="Genomic_DNA"/>
</dbReference>
<dbReference type="GO" id="GO:0032259">
    <property type="term" value="P:methylation"/>
    <property type="evidence" value="ECO:0007669"/>
    <property type="project" value="UniProtKB-KW"/>
</dbReference>
<evidence type="ECO:0000259" key="4">
    <source>
        <dbReference type="PROSITE" id="PS50970"/>
    </source>
</evidence>
<evidence type="ECO:0000256" key="3">
    <source>
        <dbReference type="PROSITE-ProRule" id="PRU00333"/>
    </source>
</evidence>
<feature type="binding site" evidence="3">
    <location>
        <position position="293"/>
    </location>
    <ligand>
        <name>Zn(2+)</name>
        <dbReference type="ChEBI" id="CHEBI:29105"/>
    </ligand>
</feature>
<keyword evidence="3" id="KW-0479">Metal-binding</keyword>
<dbReference type="PROSITE" id="PS50970">
    <property type="entry name" value="HCY"/>
    <property type="match status" value="1"/>
</dbReference>
<dbReference type="OrthoDB" id="9803687at2"/>
<evidence type="ECO:0000256" key="1">
    <source>
        <dbReference type="ARBA" id="ARBA00022603"/>
    </source>
</evidence>
<keyword evidence="1 3" id="KW-0489">Methyltransferase</keyword>
<dbReference type="AlphaFoldDB" id="A0A1H3F2Z9"/>
<feature type="domain" description="Hcy-binding" evidence="4">
    <location>
        <begin position="2"/>
        <end position="308"/>
    </location>
</feature>
<reference evidence="6" key="1">
    <citation type="submission" date="2016-10" db="EMBL/GenBank/DDBJ databases">
        <authorList>
            <person name="Varghese N."/>
            <person name="Submissions S."/>
        </authorList>
    </citation>
    <scope>NUCLEOTIDE SEQUENCE [LARGE SCALE GENOMIC DNA]</scope>
    <source>
        <strain evidence="6">DSM 27839</strain>
    </source>
</reference>
<sequence length="310" mass="33796">MTSTILPHQSDQLFLTDAGLETWLVFEKGFDMPCFAAYPLAQLEEGRAAFKEYFAPIFELARQNGTGFLLDTYTWRANPDWGQELGHDLDHLRHVNCQAVQDAKELRRTLGHGLNVLVNGIIGPRGDGYDPKSIMTIEEAQAYHGFQVGVLAHAGVDMISALTLTNVPEAVGVANAVAELGVPCVISFTVETDGRLPTGEMLQDAITQVDTAATTKPAYYMVNCAHPDHFRTMIPEGSDWAQRIGGVRANASRMSHAELDCCETLDDGDPVELGAQYAQLRQLLPGMRVVGGCCGTDHRHLAQICAALTR</sequence>
<dbReference type="InterPro" id="IPR003726">
    <property type="entry name" value="HCY_dom"/>
</dbReference>
<feature type="binding site" evidence="3">
    <location>
        <position position="224"/>
    </location>
    <ligand>
        <name>Zn(2+)</name>
        <dbReference type="ChEBI" id="CHEBI:29105"/>
    </ligand>
</feature>
<dbReference type="SUPFAM" id="SSF82282">
    <property type="entry name" value="Homocysteine S-methyltransferase"/>
    <property type="match status" value="1"/>
</dbReference>
<evidence type="ECO:0000256" key="2">
    <source>
        <dbReference type="ARBA" id="ARBA00022679"/>
    </source>
</evidence>
<proteinExistence type="predicted"/>
<organism evidence="5 6">
    <name type="scientific">Ruegeria halocynthiae</name>
    <dbReference type="NCBI Taxonomy" id="985054"/>
    <lineage>
        <taxon>Bacteria</taxon>
        <taxon>Pseudomonadati</taxon>
        <taxon>Pseudomonadota</taxon>
        <taxon>Alphaproteobacteria</taxon>
        <taxon>Rhodobacterales</taxon>
        <taxon>Roseobacteraceae</taxon>
        <taxon>Ruegeria</taxon>
    </lineage>
</organism>
<dbReference type="RefSeq" id="WP_074739105.1">
    <property type="nucleotide sequence ID" value="NZ_FNNP01000013.1"/>
</dbReference>
<comment type="cofactor">
    <cofactor evidence="3">
        <name>Zn(2+)</name>
        <dbReference type="ChEBI" id="CHEBI:29105"/>
    </cofactor>
</comment>
<gene>
    <name evidence="5" type="ORF">SAMN05444358_1133</name>
</gene>
<keyword evidence="2 3" id="KW-0808">Transferase</keyword>
<keyword evidence="6" id="KW-1185">Reference proteome</keyword>
<dbReference type="InterPro" id="IPR036589">
    <property type="entry name" value="HCY_dom_sf"/>
</dbReference>
<dbReference type="Gene3D" id="3.20.20.330">
    <property type="entry name" value="Homocysteine-binding-like domain"/>
    <property type="match status" value="1"/>
</dbReference>
<dbReference type="GO" id="GO:0046872">
    <property type="term" value="F:metal ion binding"/>
    <property type="evidence" value="ECO:0007669"/>
    <property type="project" value="UniProtKB-KW"/>
</dbReference>
<dbReference type="PANTHER" id="PTHR11103">
    <property type="entry name" value="SLR1189 PROTEIN"/>
    <property type="match status" value="1"/>
</dbReference>
<keyword evidence="3" id="KW-0862">Zinc</keyword>
<protein>
    <submittedName>
        <fullName evidence="5">Homocysteine S-methyltransferase</fullName>
    </submittedName>
</protein>
<dbReference type="Proteomes" id="UP000183400">
    <property type="component" value="Unassembled WGS sequence"/>
</dbReference>
<feature type="binding site" evidence="3">
    <location>
        <position position="294"/>
    </location>
    <ligand>
        <name>Zn(2+)</name>
        <dbReference type="ChEBI" id="CHEBI:29105"/>
    </ligand>
</feature>
<dbReference type="GO" id="GO:0008168">
    <property type="term" value="F:methyltransferase activity"/>
    <property type="evidence" value="ECO:0007669"/>
    <property type="project" value="UniProtKB-UniRule"/>
</dbReference>
<dbReference type="STRING" id="985054.SAMN05444358_1133"/>
<name>A0A1H3F2Z9_9RHOB</name>